<keyword evidence="2" id="KW-1185">Reference proteome</keyword>
<dbReference type="Proteomes" id="UP000295151">
    <property type="component" value="Unassembled WGS sequence"/>
</dbReference>
<organism evidence="1 2">
    <name type="scientific">Kribbella voronezhensis</name>
    <dbReference type="NCBI Taxonomy" id="2512212"/>
    <lineage>
        <taxon>Bacteria</taxon>
        <taxon>Bacillati</taxon>
        <taxon>Actinomycetota</taxon>
        <taxon>Actinomycetes</taxon>
        <taxon>Propionibacteriales</taxon>
        <taxon>Kribbellaceae</taxon>
        <taxon>Kribbella</taxon>
    </lineage>
</organism>
<dbReference type="InterPro" id="IPR036390">
    <property type="entry name" value="WH_DNA-bd_sf"/>
</dbReference>
<dbReference type="Gene3D" id="1.10.10.10">
    <property type="entry name" value="Winged helix-like DNA-binding domain superfamily/Winged helix DNA-binding domain"/>
    <property type="match status" value="1"/>
</dbReference>
<protein>
    <submittedName>
        <fullName evidence="1">Putative ArsR family transcriptional regulator</fullName>
    </submittedName>
</protein>
<evidence type="ECO:0000313" key="1">
    <source>
        <dbReference type="EMBL" id="TDU87239.1"/>
    </source>
</evidence>
<proteinExistence type="predicted"/>
<gene>
    <name evidence="1" type="ORF">EV138_0757</name>
</gene>
<dbReference type="SUPFAM" id="SSF46785">
    <property type="entry name" value="Winged helix' DNA-binding domain"/>
    <property type="match status" value="1"/>
</dbReference>
<accession>A0A4R7T6M9</accession>
<dbReference type="OrthoDB" id="3399802at2"/>
<dbReference type="AlphaFoldDB" id="A0A4R7T6M9"/>
<sequence>MDPNHLAGVQAIAALEEPTRRQLYELVVRSPTPVGKDEAAAAAGVPRTTAAFHLDKLVGEGLLSVVYERRSGRGGPGAGRPAKLYRRSDLEVEVSVPERTYGVAGHLLAAALEDAESSGESPARALARHAARYGRTLGETARGTGDVVQVLERQGFEPRQDGPDILLGNCPFHQLANEHPQLVCGMNLQLIEGLLDGLGDADREALLAPSAGNCCVRLSQKTAAD</sequence>
<name>A0A4R7T6M9_9ACTN</name>
<reference evidence="1 2" key="1">
    <citation type="submission" date="2019-03" db="EMBL/GenBank/DDBJ databases">
        <title>Genomic Encyclopedia of Type Strains, Phase III (KMG-III): the genomes of soil and plant-associated and newly described type strains.</title>
        <authorList>
            <person name="Whitman W."/>
        </authorList>
    </citation>
    <scope>NUCLEOTIDE SEQUENCE [LARGE SCALE GENOMIC DNA]</scope>
    <source>
        <strain evidence="1 2">VKM Ac-2575</strain>
    </source>
</reference>
<dbReference type="InterPro" id="IPR036388">
    <property type="entry name" value="WH-like_DNA-bd_sf"/>
</dbReference>
<evidence type="ECO:0000313" key="2">
    <source>
        <dbReference type="Proteomes" id="UP000295151"/>
    </source>
</evidence>
<dbReference type="EMBL" id="SOCE01000001">
    <property type="protein sequence ID" value="TDU87239.1"/>
    <property type="molecule type" value="Genomic_DNA"/>
</dbReference>
<dbReference type="RefSeq" id="WP_133977036.1">
    <property type="nucleotide sequence ID" value="NZ_SOCE01000001.1"/>
</dbReference>
<dbReference type="InterPro" id="IPR011991">
    <property type="entry name" value="ArsR-like_HTH"/>
</dbReference>
<dbReference type="CDD" id="cd00090">
    <property type="entry name" value="HTH_ARSR"/>
    <property type="match status" value="1"/>
</dbReference>
<comment type="caution">
    <text evidence="1">The sequence shown here is derived from an EMBL/GenBank/DDBJ whole genome shotgun (WGS) entry which is preliminary data.</text>
</comment>